<dbReference type="EMBL" id="CM001889">
    <property type="protein sequence ID" value="EOY52132.1"/>
    <property type="molecule type" value="Genomic_DNA"/>
</dbReference>
<evidence type="ECO:0000313" key="1">
    <source>
        <dbReference type="EMBL" id="EOY52132.1"/>
    </source>
</evidence>
<accession>A0A7U9E204</accession>
<evidence type="ECO:0000313" key="2">
    <source>
        <dbReference type="Proteomes" id="UP000014062"/>
    </source>
</evidence>
<proteinExistence type="predicted"/>
<dbReference type="Proteomes" id="UP000014062">
    <property type="component" value="Chromosome"/>
</dbReference>
<name>A0A7U9E204_STRLI</name>
<dbReference type="AlphaFoldDB" id="A0A7U9E204"/>
<dbReference type="RefSeq" id="WP_003971933.1">
    <property type="nucleotide sequence ID" value="NZ_CM001889.1"/>
</dbReference>
<sequence length="54" mass="6163">MHPVSLLASYHRLQRENTHAAARGDARLRAELERPMKQIARQVRALKQSPGFKA</sequence>
<reference evidence="2" key="1">
    <citation type="journal article" date="2013" name="Genome Biol. Evol.">
        <title>The genome sequence of Streptomyces lividans 66 reveals a novel tRNA-dependent peptide biosynthetic system within a metal-related genomic island.</title>
        <authorList>
            <person name="Cruz-Morales P."/>
            <person name="Vijgenboom E."/>
            <person name="Iruegas-Bocardo F."/>
            <person name="Girard G."/>
            <person name="Yanez-Guerra L.A."/>
            <person name="Ramos-Aboites H.E."/>
            <person name="Pernodet J.L."/>
            <person name="Anne J."/>
            <person name="van Wezel G.P."/>
            <person name="Barona-Gomez F."/>
        </authorList>
    </citation>
    <scope>NUCLEOTIDE SEQUENCE [LARGE SCALE GENOMIC DNA]</scope>
    <source>
        <strain evidence="2">1326</strain>
    </source>
</reference>
<dbReference type="GeneID" id="91382050"/>
<organism evidence="1 2">
    <name type="scientific">Streptomyces lividans 1326</name>
    <dbReference type="NCBI Taxonomy" id="1200984"/>
    <lineage>
        <taxon>Bacteria</taxon>
        <taxon>Bacillati</taxon>
        <taxon>Actinomycetota</taxon>
        <taxon>Actinomycetes</taxon>
        <taxon>Kitasatosporales</taxon>
        <taxon>Streptomycetaceae</taxon>
        <taxon>Streptomyces</taxon>
    </lineage>
</organism>
<protein>
    <submittedName>
        <fullName evidence="1">Putative GTPase</fullName>
    </submittedName>
</protein>
<gene>
    <name evidence="1" type="ORF">SLI_7428</name>
</gene>